<keyword evidence="7" id="KW-1185">Reference proteome</keyword>
<dbReference type="Pfam" id="PF01081">
    <property type="entry name" value="Aldolase"/>
    <property type="match status" value="1"/>
</dbReference>
<comment type="subunit">
    <text evidence="3">Homotrimer.</text>
</comment>
<keyword evidence="5" id="KW-0119">Carbohydrate metabolism</keyword>
<evidence type="ECO:0000313" key="6">
    <source>
        <dbReference type="EMBL" id="TNM61637.1"/>
    </source>
</evidence>
<gene>
    <name evidence="6" type="ORF">FHP24_20445</name>
</gene>
<dbReference type="SUPFAM" id="SSF51569">
    <property type="entry name" value="Aldolase"/>
    <property type="match status" value="1"/>
</dbReference>
<dbReference type="PANTHER" id="PTHR30246">
    <property type="entry name" value="2-KETO-3-DEOXY-6-PHOSPHOGLUCONATE ALDOLASE"/>
    <property type="match status" value="1"/>
</dbReference>
<dbReference type="PANTHER" id="PTHR30246:SF1">
    <property type="entry name" value="2-DEHYDRO-3-DEOXY-6-PHOSPHOGALACTONATE ALDOLASE-RELATED"/>
    <property type="match status" value="1"/>
</dbReference>
<dbReference type="EMBL" id="VDMN01000005">
    <property type="protein sequence ID" value="TNM61637.1"/>
    <property type="molecule type" value="Genomic_DNA"/>
</dbReference>
<dbReference type="InterPro" id="IPR000887">
    <property type="entry name" value="Aldlse_KDPG_KHG"/>
</dbReference>
<protein>
    <submittedName>
        <fullName evidence="6">Bifunctional 4-hydroxy-2-oxoglutarate aldolase/2-dehydro-3-deoxy-phosphogluconate aldolase</fullName>
    </submittedName>
</protein>
<comment type="similarity">
    <text evidence="2">Belongs to the KHG/KDPG aldolase family.</text>
</comment>
<dbReference type="NCBIfam" id="TIGR01182">
    <property type="entry name" value="eda"/>
    <property type="match status" value="1"/>
</dbReference>
<evidence type="ECO:0000256" key="3">
    <source>
        <dbReference type="ARBA" id="ARBA00011233"/>
    </source>
</evidence>
<evidence type="ECO:0000256" key="1">
    <source>
        <dbReference type="ARBA" id="ARBA00004761"/>
    </source>
</evidence>
<dbReference type="Gene3D" id="3.20.20.70">
    <property type="entry name" value="Aldolase class I"/>
    <property type="match status" value="1"/>
</dbReference>
<dbReference type="Proteomes" id="UP000311605">
    <property type="component" value="Unassembled WGS sequence"/>
</dbReference>
<dbReference type="InterPro" id="IPR031338">
    <property type="entry name" value="KDPG/KHG_AS_2"/>
</dbReference>
<evidence type="ECO:0000256" key="4">
    <source>
        <dbReference type="ARBA" id="ARBA00023239"/>
    </source>
</evidence>
<dbReference type="OrthoDB" id="7204076at2"/>
<dbReference type="PROSITE" id="PS00160">
    <property type="entry name" value="ALDOLASE_KDPG_KHG_2"/>
    <property type="match status" value="1"/>
</dbReference>
<proteinExistence type="inferred from homology"/>
<evidence type="ECO:0000313" key="7">
    <source>
        <dbReference type="Proteomes" id="UP000311605"/>
    </source>
</evidence>
<dbReference type="AlphaFoldDB" id="A0A5C4XDR0"/>
<comment type="pathway">
    <text evidence="1">Carbohydrate acid metabolism.</text>
</comment>
<keyword evidence="4" id="KW-0456">Lyase</keyword>
<reference evidence="6 7" key="1">
    <citation type="submission" date="2019-06" db="EMBL/GenBank/DDBJ databases">
        <title>The draft genome of Rhizobium smilacinae PTYR-5.</title>
        <authorList>
            <person name="Liu L."/>
            <person name="Li L."/>
            <person name="Zhang X."/>
        </authorList>
    </citation>
    <scope>NUCLEOTIDE SEQUENCE [LARGE SCALE GENOMIC DNA]</scope>
    <source>
        <strain evidence="6 7">PTYR-5</strain>
    </source>
</reference>
<evidence type="ECO:0000256" key="5">
    <source>
        <dbReference type="ARBA" id="ARBA00023277"/>
    </source>
</evidence>
<dbReference type="CDD" id="cd00452">
    <property type="entry name" value="KDPG_aldolase"/>
    <property type="match status" value="1"/>
</dbReference>
<dbReference type="InterPro" id="IPR013785">
    <property type="entry name" value="Aldolase_TIM"/>
</dbReference>
<comment type="caution">
    <text evidence="6">The sequence shown here is derived from an EMBL/GenBank/DDBJ whole genome shotgun (WGS) entry which is preliminary data.</text>
</comment>
<organism evidence="6 7">
    <name type="scientific">Aliirhizobium smilacinae</name>
    <dbReference type="NCBI Taxonomy" id="1395944"/>
    <lineage>
        <taxon>Bacteria</taxon>
        <taxon>Pseudomonadati</taxon>
        <taxon>Pseudomonadota</taxon>
        <taxon>Alphaproteobacteria</taxon>
        <taxon>Hyphomicrobiales</taxon>
        <taxon>Rhizobiaceae</taxon>
        <taxon>Aliirhizobium</taxon>
    </lineage>
</organism>
<accession>A0A5C4XDR0</accession>
<dbReference type="GO" id="GO:0016829">
    <property type="term" value="F:lyase activity"/>
    <property type="evidence" value="ECO:0007669"/>
    <property type="project" value="UniProtKB-KW"/>
</dbReference>
<evidence type="ECO:0000256" key="2">
    <source>
        <dbReference type="ARBA" id="ARBA00006906"/>
    </source>
</evidence>
<name>A0A5C4XDR0_9HYPH</name>
<sequence>MLKQEVIATIRESGIIAIARGLSPADVVPTAQALLEGGVKVFEITCNSPSVYEGIRALKAALGDRMRIGAGTVVNPVSATLALDAGADFVLAPNFEPDVIAAVHERQRLMIPSVTTPTEVVKAYRLGCDLLKLFPAGSLGPGYIKDIRGPFAEAALIPVGGVGLDNLEAFACAGAFAAGVGSNLVRRDLIAAGNWQELTAEARRFVAAFAAGRVGA</sequence>
<dbReference type="RefSeq" id="WP_139678085.1">
    <property type="nucleotide sequence ID" value="NZ_VDMN01000005.1"/>
</dbReference>